<proteinExistence type="predicted"/>
<organism evidence="1">
    <name type="scientific">Rhizophora mucronata</name>
    <name type="common">Asiatic mangrove</name>
    <dbReference type="NCBI Taxonomy" id="61149"/>
    <lineage>
        <taxon>Eukaryota</taxon>
        <taxon>Viridiplantae</taxon>
        <taxon>Streptophyta</taxon>
        <taxon>Embryophyta</taxon>
        <taxon>Tracheophyta</taxon>
        <taxon>Spermatophyta</taxon>
        <taxon>Magnoliopsida</taxon>
        <taxon>eudicotyledons</taxon>
        <taxon>Gunneridae</taxon>
        <taxon>Pentapetalae</taxon>
        <taxon>rosids</taxon>
        <taxon>fabids</taxon>
        <taxon>Malpighiales</taxon>
        <taxon>Rhizophoraceae</taxon>
        <taxon>Rhizophora</taxon>
    </lineage>
</organism>
<protein>
    <submittedName>
        <fullName evidence="1">Uncharacterized protein</fullName>
    </submittedName>
</protein>
<name>A0A2P2MZA1_RHIMU</name>
<accession>A0A2P2MZA1</accession>
<dbReference type="EMBL" id="GGEC01055077">
    <property type="protein sequence ID" value="MBX35561.1"/>
    <property type="molecule type" value="Transcribed_RNA"/>
</dbReference>
<evidence type="ECO:0000313" key="1">
    <source>
        <dbReference type="EMBL" id="MBX35561.1"/>
    </source>
</evidence>
<sequence length="34" mass="3815">MLAFLAILTGRELRVFVSSNFDELLLNLATSVIF</sequence>
<dbReference type="AlphaFoldDB" id="A0A2P2MZA1"/>
<reference evidence="1" key="1">
    <citation type="submission" date="2018-02" db="EMBL/GenBank/DDBJ databases">
        <title>Rhizophora mucronata_Transcriptome.</title>
        <authorList>
            <person name="Meera S.P."/>
            <person name="Sreeshan A."/>
            <person name="Augustine A."/>
        </authorList>
    </citation>
    <scope>NUCLEOTIDE SEQUENCE</scope>
    <source>
        <tissue evidence="1">Leaf</tissue>
    </source>
</reference>